<gene>
    <name evidence="11" type="primary">NEK11</name>
</gene>
<comment type="catalytic activity">
    <reaction evidence="8">
        <text>L-threonyl-[protein] + ATP = O-phospho-L-threonyl-[protein] + ADP + H(+)</text>
        <dbReference type="Rhea" id="RHEA:46608"/>
        <dbReference type="Rhea" id="RHEA-COMP:11060"/>
        <dbReference type="Rhea" id="RHEA-COMP:11605"/>
        <dbReference type="ChEBI" id="CHEBI:15378"/>
        <dbReference type="ChEBI" id="CHEBI:30013"/>
        <dbReference type="ChEBI" id="CHEBI:30616"/>
        <dbReference type="ChEBI" id="CHEBI:61977"/>
        <dbReference type="ChEBI" id="CHEBI:456216"/>
        <dbReference type="EC" id="2.7.11.1"/>
    </reaction>
</comment>
<dbReference type="SUPFAM" id="SSF56112">
    <property type="entry name" value="Protein kinase-like (PK-like)"/>
    <property type="match status" value="1"/>
</dbReference>
<feature type="domain" description="Protein kinase" evidence="10">
    <location>
        <begin position="31"/>
        <end position="289"/>
    </location>
</feature>
<evidence type="ECO:0000256" key="9">
    <source>
        <dbReference type="ARBA" id="ARBA00048679"/>
    </source>
</evidence>
<dbReference type="InterPro" id="IPR008271">
    <property type="entry name" value="Ser/Thr_kinase_AS"/>
</dbReference>
<protein>
    <recommendedName>
        <fullName evidence="2">non-specific serine/threonine protein kinase</fullName>
        <ecNumber evidence="2">2.7.11.1</ecNumber>
    </recommendedName>
</protein>
<dbReference type="Gene3D" id="1.10.510.10">
    <property type="entry name" value="Transferase(Phosphotransferase) domain 1"/>
    <property type="match status" value="1"/>
</dbReference>
<dbReference type="Gene3D" id="3.30.200.20">
    <property type="entry name" value="Phosphorylase Kinase, domain 1"/>
    <property type="match status" value="1"/>
</dbReference>
<dbReference type="PROSITE" id="PS00108">
    <property type="entry name" value="PROTEIN_KINASE_ST"/>
    <property type="match status" value="1"/>
</dbReference>
<keyword evidence="4" id="KW-0808">Transferase</keyword>
<evidence type="ECO:0000313" key="12">
    <source>
        <dbReference type="Proteomes" id="UP001501920"/>
    </source>
</evidence>
<dbReference type="Ensembl" id="ENSPNAT00000025379.2">
    <property type="protein sequence ID" value="ENSPNAP00000016802.2"/>
    <property type="gene ID" value="ENSPNAG00000022973.2"/>
</dbReference>
<keyword evidence="12" id="KW-1185">Reference proteome</keyword>
<dbReference type="InterPro" id="IPR011009">
    <property type="entry name" value="Kinase-like_dom_sf"/>
</dbReference>
<reference evidence="11 12" key="1">
    <citation type="submission" date="2020-10" db="EMBL/GenBank/DDBJ databases">
        <title>Pygocentrus nattereri (red-bellied piranha) genome, fPygNat1, primary haplotype.</title>
        <authorList>
            <person name="Myers G."/>
            <person name="Meyer A."/>
            <person name="Karagic N."/>
            <person name="Pippel M."/>
            <person name="Winkler S."/>
            <person name="Tracey A."/>
            <person name="Wood J."/>
            <person name="Formenti G."/>
            <person name="Howe K."/>
            <person name="Fedrigo O."/>
            <person name="Jarvis E.D."/>
        </authorList>
    </citation>
    <scope>NUCLEOTIDE SEQUENCE [LARGE SCALE GENOMIC DNA]</scope>
</reference>
<dbReference type="EC" id="2.7.11.1" evidence="2"/>
<dbReference type="SMART" id="SM00220">
    <property type="entry name" value="S_TKc"/>
    <property type="match status" value="1"/>
</dbReference>
<accession>A0A3B4CXH5</accession>
<dbReference type="Proteomes" id="UP001501920">
    <property type="component" value="Chromosome 24"/>
</dbReference>
<dbReference type="PANTHER" id="PTHR44899:SF8">
    <property type="entry name" value="NIMA-RELATED KINASE 11"/>
    <property type="match status" value="1"/>
</dbReference>
<evidence type="ECO:0000256" key="1">
    <source>
        <dbReference type="ARBA" id="ARBA00010886"/>
    </source>
</evidence>
<dbReference type="AlphaFoldDB" id="A0A3B4CXH5"/>
<evidence type="ECO:0000256" key="6">
    <source>
        <dbReference type="ARBA" id="ARBA00022777"/>
    </source>
</evidence>
<dbReference type="GeneID" id="108412087"/>
<dbReference type="InterPro" id="IPR000719">
    <property type="entry name" value="Prot_kinase_dom"/>
</dbReference>
<dbReference type="OrthoDB" id="248923at2759"/>
<keyword evidence="6" id="KW-0418">Kinase</keyword>
<dbReference type="STRING" id="42514.ENSPNAP00000016802"/>
<evidence type="ECO:0000256" key="7">
    <source>
        <dbReference type="ARBA" id="ARBA00022840"/>
    </source>
</evidence>
<dbReference type="PANTHER" id="PTHR44899">
    <property type="entry name" value="CAMK FAMILY PROTEIN KINASE"/>
    <property type="match status" value="1"/>
</dbReference>
<dbReference type="OMA" id="CCLEHAF"/>
<proteinExistence type="inferred from homology"/>
<comment type="catalytic activity">
    <reaction evidence="9">
        <text>L-seryl-[protein] + ATP = O-phospho-L-seryl-[protein] + ADP + H(+)</text>
        <dbReference type="Rhea" id="RHEA:17989"/>
        <dbReference type="Rhea" id="RHEA-COMP:9863"/>
        <dbReference type="Rhea" id="RHEA-COMP:11604"/>
        <dbReference type="ChEBI" id="CHEBI:15378"/>
        <dbReference type="ChEBI" id="CHEBI:29999"/>
        <dbReference type="ChEBI" id="CHEBI:30616"/>
        <dbReference type="ChEBI" id="CHEBI:83421"/>
        <dbReference type="ChEBI" id="CHEBI:456216"/>
        <dbReference type="EC" id="2.7.11.1"/>
    </reaction>
</comment>
<evidence type="ECO:0000259" key="10">
    <source>
        <dbReference type="PROSITE" id="PS50011"/>
    </source>
</evidence>
<organism evidence="11 12">
    <name type="scientific">Pygocentrus nattereri</name>
    <name type="common">Red-bellied piranha</name>
    <dbReference type="NCBI Taxonomy" id="42514"/>
    <lineage>
        <taxon>Eukaryota</taxon>
        <taxon>Metazoa</taxon>
        <taxon>Chordata</taxon>
        <taxon>Craniata</taxon>
        <taxon>Vertebrata</taxon>
        <taxon>Euteleostomi</taxon>
        <taxon>Actinopterygii</taxon>
        <taxon>Neopterygii</taxon>
        <taxon>Teleostei</taxon>
        <taxon>Ostariophysi</taxon>
        <taxon>Characiformes</taxon>
        <taxon>Characoidei</taxon>
        <taxon>Pygocentrus</taxon>
    </lineage>
</organism>
<dbReference type="GO" id="GO:0005524">
    <property type="term" value="F:ATP binding"/>
    <property type="evidence" value="ECO:0007669"/>
    <property type="project" value="UniProtKB-KW"/>
</dbReference>
<keyword evidence="5" id="KW-0547">Nucleotide-binding</keyword>
<dbReference type="RefSeq" id="XP_017539459.2">
    <property type="nucleotide sequence ID" value="XM_017683970.2"/>
</dbReference>
<evidence type="ECO:0000313" key="11">
    <source>
        <dbReference type="Ensembl" id="ENSPNAP00000016802.2"/>
    </source>
</evidence>
<dbReference type="FunFam" id="1.10.510.10:FF:001071">
    <property type="entry name" value="NIMA related kinase 11"/>
    <property type="match status" value="1"/>
</dbReference>
<keyword evidence="7" id="KW-0067">ATP-binding</keyword>
<reference evidence="11" key="2">
    <citation type="submission" date="2025-08" db="UniProtKB">
        <authorList>
            <consortium name="Ensembl"/>
        </authorList>
    </citation>
    <scope>IDENTIFICATION</scope>
</reference>
<evidence type="ECO:0000256" key="8">
    <source>
        <dbReference type="ARBA" id="ARBA00047899"/>
    </source>
</evidence>
<dbReference type="Pfam" id="PF00069">
    <property type="entry name" value="Pkinase"/>
    <property type="match status" value="1"/>
</dbReference>
<evidence type="ECO:0000256" key="2">
    <source>
        <dbReference type="ARBA" id="ARBA00012513"/>
    </source>
</evidence>
<dbReference type="PROSITE" id="PS50011">
    <property type="entry name" value="PROTEIN_KINASE_DOM"/>
    <property type="match status" value="1"/>
</dbReference>
<dbReference type="InterPro" id="IPR051131">
    <property type="entry name" value="NEK_Ser/Thr_kinase_NIMA"/>
</dbReference>
<evidence type="ECO:0000256" key="3">
    <source>
        <dbReference type="ARBA" id="ARBA00022527"/>
    </source>
</evidence>
<evidence type="ECO:0000256" key="5">
    <source>
        <dbReference type="ARBA" id="ARBA00022741"/>
    </source>
</evidence>
<sequence>MPKFREIGAHSSHHYQNPLPPGPCKLIASRYVVQQSLGRGSFGSVFLIKDTKAALGEELKVLKEIPLGDLKPDETVKATQEAQLLSQLHHPAILKFYTSFLERDVFCIITEYCEDRDLDCRLEELRSEGKTLSELQVTQWLVQLLLGVNYMHQRRILHRDLKAKNVFLKRNNVKIGDFGVSCLLIGSCDLATTFTGTPYYMSPEALSHRGYDSKSDIWSLGCILYEMCCLKHAFEGHNFLSMVLKIVEGSTPSLPERYSQELNALLQRMLQKNPSCRISAADALSSTFLEELTQTVQQQFSDLMLMDRTEGKESDVSQIARALQRKVHLQTLRERSEVEKMSPRERMRLRKLQAADDRARKLKMIVEEKYQENHHRMMELRSRHFQKISVNVLKEKPEEADFQMQPTTDQNFTSSLCGPMGEQLADRLNMSEKTERDIPDDPQAAEAYYCEDGFESCSDEDDSSAAPSSSARFCQTFGQDSDIEAMVRHMENVLDEKYSIGEAESSDPQSGLQSMPSINTAMAESKMQHIRQSVCQRLGAELFQRVYDYLKEARLRRDSEESVISALGRLVERPADCFEVDQLLYYEEQLQAAQATLTTLTPT</sequence>
<keyword evidence="3" id="KW-0723">Serine/threonine-protein kinase</keyword>
<name>A0A3B4CXH5_PYGNA</name>
<comment type="similarity">
    <text evidence="1">Belongs to the protein kinase superfamily. NEK Ser/Thr protein kinase family. NIMA subfamily.</text>
</comment>
<dbReference type="GO" id="GO:0004674">
    <property type="term" value="F:protein serine/threonine kinase activity"/>
    <property type="evidence" value="ECO:0007669"/>
    <property type="project" value="UniProtKB-KW"/>
</dbReference>
<dbReference type="GeneTree" id="ENSGT00940000160525"/>
<evidence type="ECO:0000256" key="4">
    <source>
        <dbReference type="ARBA" id="ARBA00022679"/>
    </source>
</evidence>
<reference evidence="11" key="3">
    <citation type="submission" date="2025-09" db="UniProtKB">
        <authorList>
            <consortium name="Ensembl"/>
        </authorList>
    </citation>
    <scope>IDENTIFICATION</scope>
</reference>